<dbReference type="Gramene" id="TVU51517">
    <property type="protein sequence ID" value="TVU51517"/>
    <property type="gene ID" value="EJB05_02950"/>
</dbReference>
<dbReference type="Proteomes" id="UP000324897">
    <property type="component" value="Chromosome 6"/>
</dbReference>
<reference evidence="1 2" key="1">
    <citation type="journal article" date="2019" name="Sci. Rep.">
        <title>A high-quality genome of Eragrostis curvula grass provides insights into Poaceae evolution and supports new strategies to enhance forage quality.</title>
        <authorList>
            <person name="Carballo J."/>
            <person name="Santos B.A.C.M."/>
            <person name="Zappacosta D."/>
            <person name="Garbus I."/>
            <person name="Selva J.P."/>
            <person name="Gallo C.A."/>
            <person name="Diaz A."/>
            <person name="Albertini E."/>
            <person name="Caccamo M."/>
            <person name="Echenique V."/>
        </authorList>
    </citation>
    <scope>NUCLEOTIDE SEQUENCE [LARGE SCALE GENOMIC DNA]</scope>
    <source>
        <strain evidence="2">cv. Victoria</strain>
        <tissue evidence="1">Leaf</tissue>
    </source>
</reference>
<dbReference type="GO" id="GO:0000463">
    <property type="term" value="P:maturation of LSU-rRNA from tricistronic rRNA transcript (SSU-rRNA, 5.8S rRNA, LSU-rRNA)"/>
    <property type="evidence" value="ECO:0007669"/>
    <property type="project" value="TreeGrafter"/>
</dbReference>
<dbReference type="PANTHER" id="PTHR13500">
    <property type="entry name" value="NUCLEOLAR PRERIBOSOMAL-ASSOCIATED PROTEIN 1"/>
    <property type="match status" value="1"/>
</dbReference>
<dbReference type="AlphaFoldDB" id="A0A5J9WUE6"/>
<feature type="non-terminal residue" evidence="1">
    <location>
        <position position="1"/>
    </location>
</feature>
<keyword evidence="2" id="KW-1185">Reference proteome</keyword>
<comment type="caution">
    <text evidence="1">The sequence shown here is derived from an EMBL/GenBank/DDBJ whole genome shotgun (WGS) entry which is preliminary data.</text>
</comment>
<protein>
    <submittedName>
        <fullName evidence="1">Uncharacterized protein</fullName>
    </submittedName>
</protein>
<organism evidence="1 2">
    <name type="scientific">Eragrostis curvula</name>
    <name type="common">weeping love grass</name>
    <dbReference type="NCBI Taxonomy" id="38414"/>
    <lineage>
        <taxon>Eukaryota</taxon>
        <taxon>Viridiplantae</taxon>
        <taxon>Streptophyta</taxon>
        <taxon>Embryophyta</taxon>
        <taxon>Tracheophyta</taxon>
        <taxon>Spermatophyta</taxon>
        <taxon>Magnoliopsida</taxon>
        <taxon>Liliopsida</taxon>
        <taxon>Poales</taxon>
        <taxon>Poaceae</taxon>
        <taxon>PACMAD clade</taxon>
        <taxon>Chloridoideae</taxon>
        <taxon>Eragrostideae</taxon>
        <taxon>Eragrostidinae</taxon>
        <taxon>Eragrostis</taxon>
    </lineage>
</organism>
<dbReference type="EMBL" id="RWGY01000002">
    <property type="protein sequence ID" value="TVU51517.1"/>
    <property type="molecule type" value="Genomic_DNA"/>
</dbReference>
<sequence length="443" mass="50233">MLNCYLQQSDQRSASCLLWDLDIHNSDITAIQRAYHTILHFATKWNIGFADHCLLKMLGRIHHTVRSAGWSIDYIAFHMILSTMAMNTPIDIFHHCIFPTSKVKAAFGSKSYAYEPFWADILGFFFFKKRTHLLWPLQVKDYDSNASRAREDGAILMLPASLSYLNSHTDGDGRFAEFLEPNPIFYCGLLLGNHGFSTWKSFVTRSISEEDFSDFAPTSVKEAIIYFSGTLLGKFQQISMHMVSNPFRGDFCSPARKALHVSTNPWLFIENLCPSATLGETDLEILHLMNHPSAEPLLKLTICGERRTETRFSKFDTHDAENVEITERRKALFRENIPVDSKLCANTALQYCYKMSLFHWNSFDGIALLIVSRFLINGFDPEGSGTPETPEMSTVSGTSRTRFGGYSSSETTFTGPVFAVTVIIGWAEAIRANHGERTNMFRR</sequence>
<dbReference type="GO" id="GO:0000466">
    <property type="term" value="P:maturation of 5.8S rRNA from tricistronic rRNA transcript (SSU-rRNA, 5.8S rRNA, LSU-rRNA)"/>
    <property type="evidence" value="ECO:0007669"/>
    <property type="project" value="TreeGrafter"/>
</dbReference>
<accession>A0A5J9WUE6</accession>
<gene>
    <name evidence="1" type="ORF">EJB05_02950</name>
</gene>
<dbReference type="OrthoDB" id="72892at2759"/>
<proteinExistence type="predicted"/>
<evidence type="ECO:0000313" key="2">
    <source>
        <dbReference type="Proteomes" id="UP000324897"/>
    </source>
</evidence>
<dbReference type="InterPro" id="IPR039844">
    <property type="entry name" value="URB1"/>
</dbReference>
<dbReference type="GO" id="GO:0005730">
    <property type="term" value="C:nucleolus"/>
    <property type="evidence" value="ECO:0007669"/>
    <property type="project" value="TreeGrafter"/>
</dbReference>
<evidence type="ECO:0000313" key="1">
    <source>
        <dbReference type="EMBL" id="TVU51517.1"/>
    </source>
</evidence>
<name>A0A5J9WUE6_9POAL</name>
<dbReference type="PANTHER" id="PTHR13500:SF0">
    <property type="entry name" value="NUCLEOLAR PRE-RIBOSOMAL-ASSOCIATED PROTEIN 1"/>
    <property type="match status" value="1"/>
</dbReference>